<keyword evidence="7 10" id="KW-0472">Membrane</keyword>
<keyword evidence="8" id="KW-0143">Chaperone</keyword>
<dbReference type="GO" id="GO:0005886">
    <property type="term" value="C:plasma membrane"/>
    <property type="evidence" value="ECO:0007669"/>
    <property type="project" value="UniProtKB-SubCell"/>
</dbReference>
<dbReference type="PANTHER" id="PTHR12428:SF65">
    <property type="entry name" value="CYTOCHROME C OXIDASE ASSEMBLY PROTEIN COX18, MITOCHONDRIAL"/>
    <property type="match status" value="1"/>
</dbReference>
<sequence length="247" mass="27864">MGFFVRKGSIVFGLGSLVWFLLADPVFAATAHATASPPIWDQAINGLSDVINYFGRAFNGDYGLALLLVTFLIRMLTVPLMLRSLRNTKKMQLLQPQLTEIKNKYAKTDPKRYQEEMMGLYKSEGVNPVAGCMPMLLQLVILTILYRSIYTDPALIHSKFLGILALGKPDPTFILPVLAAVTSFFQQKMSMVQLDPSQRMIMYIFPVMIFFMSLKAFAALALYWVFSNIFTIVQMYFTRVRPSKSGA</sequence>
<dbReference type="InterPro" id="IPR047196">
    <property type="entry name" value="YidC_ALB_C"/>
</dbReference>
<feature type="transmembrane region" description="Helical" evidence="10">
    <location>
        <begin position="126"/>
        <end position="149"/>
    </location>
</feature>
<dbReference type="InterPro" id="IPR001708">
    <property type="entry name" value="YidC/ALB3/OXA1/COX18"/>
</dbReference>
<feature type="chain" id="PRO_5007156488" description="Membrane insertase YidC/Oxa/ALB C-terminal domain-containing protein" evidence="11">
    <location>
        <begin position="29"/>
        <end position="247"/>
    </location>
</feature>
<evidence type="ECO:0000256" key="3">
    <source>
        <dbReference type="ARBA" id="ARBA00022475"/>
    </source>
</evidence>
<evidence type="ECO:0000256" key="7">
    <source>
        <dbReference type="ARBA" id="ARBA00023136"/>
    </source>
</evidence>
<dbReference type="GO" id="GO:0051205">
    <property type="term" value="P:protein insertion into membrane"/>
    <property type="evidence" value="ECO:0007669"/>
    <property type="project" value="TreeGrafter"/>
</dbReference>
<evidence type="ECO:0000256" key="5">
    <source>
        <dbReference type="ARBA" id="ARBA00022927"/>
    </source>
</evidence>
<keyword evidence="6 10" id="KW-1133">Transmembrane helix</keyword>
<feature type="domain" description="Membrane insertase YidC/Oxa/ALB C-terminal" evidence="12">
    <location>
        <begin position="62"/>
        <end position="238"/>
    </location>
</feature>
<evidence type="ECO:0000256" key="6">
    <source>
        <dbReference type="ARBA" id="ARBA00022989"/>
    </source>
</evidence>
<keyword evidence="4 9" id="KW-0812">Transmembrane</keyword>
<dbReference type="GO" id="GO:0032977">
    <property type="term" value="F:membrane insertase activity"/>
    <property type="evidence" value="ECO:0007669"/>
    <property type="project" value="InterPro"/>
</dbReference>
<dbReference type="CDD" id="cd20070">
    <property type="entry name" value="5TM_YidC_Alb3"/>
    <property type="match status" value="1"/>
</dbReference>
<keyword evidence="14" id="KW-1185">Reference proteome</keyword>
<dbReference type="NCBIfam" id="TIGR03592">
    <property type="entry name" value="yidC_oxa1_cterm"/>
    <property type="match status" value="1"/>
</dbReference>
<evidence type="ECO:0000256" key="2">
    <source>
        <dbReference type="ARBA" id="ARBA00022448"/>
    </source>
</evidence>
<dbReference type="PRINTS" id="PR00701">
    <property type="entry name" value="60KDINNERMP"/>
</dbReference>
<feature type="transmembrane region" description="Helical" evidence="10">
    <location>
        <begin position="201"/>
        <end position="226"/>
    </location>
</feature>
<evidence type="ECO:0000256" key="11">
    <source>
        <dbReference type="SAM" id="SignalP"/>
    </source>
</evidence>
<feature type="transmembrane region" description="Helical" evidence="10">
    <location>
        <begin position="62"/>
        <end position="82"/>
    </location>
</feature>
<keyword evidence="5" id="KW-0653">Protein transport</keyword>
<dbReference type="EMBL" id="LPVJ01000011">
    <property type="protein sequence ID" value="KUO96531.1"/>
    <property type="molecule type" value="Genomic_DNA"/>
</dbReference>
<dbReference type="PANTHER" id="PTHR12428">
    <property type="entry name" value="OXA1"/>
    <property type="match status" value="1"/>
</dbReference>
<keyword evidence="2" id="KW-0813">Transport</keyword>
<evidence type="ECO:0000313" key="13">
    <source>
        <dbReference type="EMBL" id="KUO96531.1"/>
    </source>
</evidence>
<dbReference type="AlphaFoldDB" id="A0A117SY68"/>
<comment type="caution">
    <text evidence="13">The sequence shown here is derived from an EMBL/GenBank/DDBJ whole genome shotgun (WGS) entry which is preliminary data.</text>
</comment>
<keyword evidence="3" id="KW-1003">Cell membrane</keyword>
<feature type="signal peptide" evidence="11">
    <location>
        <begin position="1"/>
        <end position="28"/>
    </location>
</feature>
<proteinExistence type="inferred from homology"/>
<evidence type="ECO:0000256" key="1">
    <source>
        <dbReference type="ARBA" id="ARBA00004651"/>
    </source>
</evidence>
<dbReference type="Proteomes" id="UP000053557">
    <property type="component" value="Unassembled WGS sequence"/>
</dbReference>
<feature type="transmembrane region" description="Helical" evidence="10">
    <location>
        <begin position="161"/>
        <end position="181"/>
    </location>
</feature>
<keyword evidence="11" id="KW-0732">Signal</keyword>
<evidence type="ECO:0000313" key="14">
    <source>
        <dbReference type="Proteomes" id="UP000053557"/>
    </source>
</evidence>
<comment type="similarity">
    <text evidence="9">Belongs to the OXA1/ALB3/YidC family.</text>
</comment>
<evidence type="ECO:0000256" key="10">
    <source>
        <dbReference type="SAM" id="Phobius"/>
    </source>
</evidence>
<gene>
    <name evidence="13" type="ORF">ATW55_00120</name>
</gene>
<evidence type="ECO:0000259" key="12">
    <source>
        <dbReference type="Pfam" id="PF02096"/>
    </source>
</evidence>
<comment type="subcellular location">
    <subcellularLocation>
        <location evidence="1">Cell membrane</location>
        <topology evidence="1">Multi-pass membrane protein</topology>
    </subcellularLocation>
    <subcellularLocation>
        <location evidence="9">Membrane</location>
        <topology evidence="9">Multi-pass membrane protein</topology>
    </subcellularLocation>
</comment>
<reference evidence="13 14" key="1">
    <citation type="submission" date="2015-12" db="EMBL/GenBank/DDBJ databases">
        <title>Draft genome sequence of Acidibacillus ferrooxidans ITV001, isolated from a chalcopyrite acid mine drainage site in Brazil.</title>
        <authorList>
            <person name="Dall'Agnol H."/>
            <person name="Nancucheo I."/>
            <person name="Johnson B."/>
            <person name="Oliveira R."/>
            <person name="Leite L."/>
            <person name="Pylro V."/>
            <person name="Nunes G.L."/>
            <person name="Tzotzos G."/>
            <person name="Fernandes G.R."/>
            <person name="Dutra J."/>
            <person name="Orellana S.C."/>
            <person name="Oliveira G."/>
        </authorList>
    </citation>
    <scope>NUCLEOTIDE SEQUENCE [LARGE SCALE GENOMIC DNA]</scope>
    <source>
        <strain evidence="14">ITV01</strain>
    </source>
</reference>
<evidence type="ECO:0000256" key="8">
    <source>
        <dbReference type="ARBA" id="ARBA00023186"/>
    </source>
</evidence>
<dbReference type="InterPro" id="IPR028055">
    <property type="entry name" value="YidC/Oxa/ALB_C"/>
</dbReference>
<accession>A0A117SY68</accession>
<organism evidence="13 14">
    <name type="scientific">Ferroacidibacillus organovorans</name>
    <dbReference type="NCBI Taxonomy" id="1765683"/>
    <lineage>
        <taxon>Bacteria</taxon>
        <taxon>Bacillati</taxon>
        <taxon>Bacillota</taxon>
        <taxon>Bacilli</taxon>
        <taxon>Bacillales</taxon>
        <taxon>Alicyclobacillaceae</taxon>
        <taxon>Ferroacidibacillus</taxon>
    </lineage>
</organism>
<protein>
    <recommendedName>
        <fullName evidence="12">Membrane insertase YidC/Oxa/ALB C-terminal domain-containing protein</fullName>
    </recommendedName>
</protein>
<dbReference type="Pfam" id="PF02096">
    <property type="entry name" value="60KD_IMP"/>
    <property type="match status" value="1"/>
</dbReference>
<name>A0A117SY68_9BACL</name>
<evidence type="ECO:0000256" key="4">
    <source>
        <dbReference type="ARBA" id="ARBA00022692"/>
    </source>
</evidence>
<dbReference type="GO" id="GO:0015031">
    <property type="term" value="P:protein transport"/>
    <property type="evidence" value="ECO:0007669"/>
    <property type="project" value="UniProtKB-KW"/>
</dbReference>
<evidence type="ECO:0000256" key="9">
    <source>
        <dbReference type="RuleBase" id="RU003945"/>
    </source>
</evidence>